<evidence type="ECO:0000313" key="1">
    <source>
        <dbReference type="EMBL" id="GES99502.1"/>
    </source>
</evidence>
<accession>A0A8H3R1N1</accession>
<dbReference type="Proteomes" id="UP000615446">
    <property type="component" value="Unassembled WGS sequence"/>
</dbReference>
<protein>
    <submittedName>
        <fullName evidence="1">Uncharacterized protein</fullName>
    </submittedName>
</protein>
<dbReference type="OrthoDB" id="2317123at2759"/>
<dbReference type="EMBL" id="BLAL01000281">
    <property type="protein sequence ID" value="GES99502.1"/>
    <property type="molecule type" value="Genomic_DNA"/>
</dbReference>
<evidence type="ECO:0000313" key="2">
    <source>
        <dbReference type="Proteomes" id="UP000615446"/>
    </source>
</evidence>
<sequence length="276" mass="32576">MQVNPQNLKGKSNMVYDDEVKRHAGTDKWTISVVIEQGRILSKFEYKMTAYDPRTYRAFFEPIKTKPMRVYASNSKRHRPQIISITLLEYNQGQITAEEQISLHPLSFSVNEPGTFCLFRDKSFWHMFVQVSMEEHAHEFNRKRDPQRWVTPLGFEVEVIMDDGFSNEKCPNVVVEEYVESDDDNESKNKTVVKNQFNDENNVATPPPIARSTSSFPFHNRTFTEWCVHKPPKWRRKLKKFGCNIRNAFNRTRINLNCIFLYQFCPRNLNSDQSYL</sequence>
<reference evidence="1" key="1">
    <citation type="submission" date="2019-10" db="EMBL/GenBank/DDBJ databases">
        <title>Conservation and host-specific expression of non-tandemly repeated heterogenous ribosome RNA gene in arbuscular mycorrhizal fungi.</title>
        <authorList>
            <person name="Maeda T."/>
            <person name="Kobayashi Y."/>
            <person name="Nakagawa T."/>
            <person name="Ezawa T."/>
            <person name="Yamaguchi K."/>
            <person name="Bino T."/>
            <person name="Nishimoto Y."/>
            <person name="Shigenobu S."/>
            <person name="Kawaguchi M."/>
        </authorList>
    </citation>
    <scope>NUCLEOTIDE SEQUENCE</scope>
    <source>
        <strain evidence="1">HR1</strain>
    </source>
</reference>
<dbReference type="AlphaFoldDB" id="A0A8H3R1N1"/>
<comment type="caution">
    <text evidence="1">The sequence shown here is derived from an EMBL/GenBank/DDBJ whole genome shotgun (WGS) entry which is preliminary data.</text>
</comment>
<proteinExistence type="predicted"/>
<name>A0A8H3R1N1_9GLOM</name>
<gene>
    <name evidence="1" type="ORF">RCL2_002600500</name>
</gene>
<organism evidence="1 2">
    <name type="scientific">Rhizophagus clarus</name>
    <dbReference type="NCBI Taxonomy" id="94130"/>
    <lineage>
        <taxon>Eukaryota</taxon>
        <taxon>Fungi</taxon>
        <taxon>Fungi incertae sedis</taxon>
        <taxon>Mucoromycota</taxon>
        <taxon>Glomeromycotina</taxon>
        <taxon>Glomeromycetes</taxon>
        <taxon>Glomerales</taxon>
        <taxon>Glomeraceae</taxon>
        <taxon>Rhizophagus</taxon>
    </lineage>
</organism>